<dbReference type="EMBL" id="JBHSZQ010000002">
    <property type="protein sequence ID" value="MFC7124771.1"/>
    <property type="molecule type" value="Genomic_DNA"/>
</dbReference>
<dbReference type="AlphaFoldDB" id="A0ABD5X121"/>
<name>A0ABD5X121_9EURY</name>
<reference evidence="1 2" key="1">
    <citation type="journal article" date="2014" name="Int. J. Syst. Evol. Microbiol.">
        <title>Complete genome sequence of Corynebacterium casei LMG S-19264T (=DSM 44701T), isolated from a smear-ripened cheese.</title>
        <authorList>
            <consortium name="US DOE Joint Genome Institute (JGI-PGF)"/>
            <person name="Walter F."/>
            <person name="Albersmeier A."/>
            <person name="Kalinowski J."/>
            <person name="Ruckert C."/>
        </authorList>
    </citation>
    <scope>NUCLEOTIDE SEQUENCE [LARGE SCALE GENOMIC DNA]</scope>
    <source>
        <strain evidence="1 2">CGMCC 4.7215</strain>
    </source>
</reference>
<evidence type="ECO:0000313" key="2">
    <source>
        <dbReference type="Proteomes" id="UP001596414"/>
    </source>
</evidence>
<dbReference type="PANTHER" id="PTHR43265">
    <property type="entry name" value="ESTERASE ESTD"/>
    <property type="match status" value="1"/>
</dbReference>
<dbReference type="SUPFAM" id="SSF53474">
    <property type="entry name" value="alpha/beta-Hydrolases"/>
    <property type="match status" value="1"/>
</dbReference>
<dbReference type="Gene3D" id="3.40.50.1820">
    <property type="entry name" value="alpha/beta hydrolase"/>
    <property type="match status" value="1"/>
</dbReference>
<dbReference type="InterPro" id="IPR029058">
    <property type="entry name" value="AB_hydrolase_fold"/>
</dbReference>
<accession>A0ABD5X121</accession>
<keyword evidence="1" id="KW-0378">Hydrolase</keyword>
<protein>
    <submittedName>
        <fullName evidence="1">Alpha/beta hydrolase family protein</fullName>
        <ecNumber evidence="1">3.4.-.-</ecNumber>
    </submittedName>
</protein>
<dbReference type="InterPro" id="IPR053145">
    <property type="entry name" value="AB_hydrolase_Est10"/>
</dbReference>
<dbReference type="GO" id="GO:0016787">
    <property type="term" value="F:hydrolase activity"/>
    <property type="evidence" value="ECO:0007669"/>
    <property type="project" value="UniProtKB-KW"/>
</dbReference>
<comment type="caution">
    <text evidence="1">The sequence shown here is derived from an EMBL/GenBank/DDBJ whole genome shotgun (WGS) entry which is preliminary data.</text>
</comment>
<proteinExistence type="predicted"/>
<sequence length="431" mass="46163">MGTTATDRARQFATQFADRAFADAVELLADRAAVSGPFPDGFQPESATAEELLKQYWWGLHGQYGAFDGIGAVTQNEPATVTVQFTFENGTETARIGLGDGDISEFSFMPAYEPPEYADEGVFTERSVSIDAGELTLDGRLTLPDDTGTAPGVLLVHGAGIHDPDGTNGNSKILKDIAWVLATEGIASLRYEKRLAVESVPDKEFTLDSVVTDDAVTALSRLAAAGGVDEDALFVAGHSQGGACAPRIADRYGAVAGVVTFDGSTDPGAIAPEHADIIRYEFVIDGKLDEEQAAQIEQDRETLARIDAGAFEDDETIMGRPGVWHRSLQANNPVETVSALDIPLFSLQTNGADEQTQPELAAFFEDSYEAWQDADLPAGSRVERYQDVDHFFQSVTPPTGPLSLYFGGTVIESALTDLSEWIHEIASQTGS</sequence>
<gene>
    <name evidence="1" type="ORF">ACFQJ7_01770</name>
</gene>
<organism evidence="1 2">
    <name type="scientific">Halovenus rubra</name>
    <dbReference type="NCBI Taxonomy" id="869890"/>
    <lineage>
        <taxon>Archaea</taxon>
        <taxon>Methanobacteriati</taxon>
        <taxon>Methanobacteriota</taxon>
        <taxon>Stenosarchaea group</taxon>
        <taxon>Halobacteria</taxon>
        <taxon>Halobacteriales</taxon>
        <taxon>Haloarculaceae</taxon>
        <taxon>Halovenus</taxon>
    </lineage>
</organism>
<dbReference type="RefSeq" id="WP_267638448.1">
    <property type="nucleotide sequence ID" value="NZ_JAODIY010000013.1"/>
</dbReference>
<dbReference type="PANTHER" id="PTHR43265:SF1">
    <property type="entry name" value="ESTERASE ESTD"/>
    <property type="match status" value="1"/>
</dbReference>
<dbReference type="EC" id="3.4.-.-" evidence="1"/>
<evidence type="ECO:0000313" key="1">
    <source>
        <dbReference type="EMBL" id="MFC7124771.1"/>
    </source>
</evidence>
<dbReference type="Proteomes" id="UP001596414">
    <property type="component" value="Unassembled WGS sequence"/>
</dbReference>